<dbReference type="EMBL" id="WNYA01062688">
    <property type="protein sequence ID" value="KAG8535591.1"/>
    <property type="molecule type" value="Genomic_DNA"/>
</dbReference>
<accession>A0AAV6YEX6</accession>
<keyword evidence="3" id="KW-1185">Reference proteome</keyword>
<feature type="non-terminal residue" evidence="2">
    <location>
        <position position="149"/>
    </location>
</feature>
<evidence type="ECO:0000313" key="2">
    <source>
        <dbReference type="EMBL" id="KAG8535591.1"/>
    </source>
</evidence>
<evidence type="ECO:0000313" key="3">
    <source>
        <dbReference type="Proteomes" id="UP000824782"/>
    </source>
</evidence>
<comment type="caution">
    <text evidence="2">The sequence shown here is derived from an EMBL/GenBank/DDBJ whole genome shotgun (WGS) entry which is preliminary data.</text>
</comment>
<feature type="region of interest" description="Disordered" evidence="1">
    <location>
        <begin position="56"/>
        <end position="78"/>
    </location>
</feature>
<feature type="compositionally biased region" description="Basic and acidic residues" evidence="1">
    <location>
        <begin position="139"/>
        <end position="149"/>
    </location>
</feature>
<sequence length="149" mass="16232">RKDRPISLGIFPLSPGDSLVLPDPSGAETPGNGPWKLQDQNHARCNTSLKEELYTIAPPGAKTTGPGAKTTGPDPNNMVIAAPKDPKEEEEVIMKANLKNNNVPKNEDVQEISSAPTDTNDNEERSEVQSIIESTPELDMDKERAYHMT</sequence>
<feature type="non-terminal residue" evidence="2">
    <location>
        <position position="1"/>
    </location>
</feature>
<reference evidence="2" key="1">
    <citation type="thesis" date="2020" institute="ProQuest LLC" country="789 East Eisenhower Parkway, Ann Arbor, MI, USA">
        <title>Comparative Genomics and Chromosome Evolution.</title>
        <authorList>
            <person name="Mudd A.B."/>
        </authorList>
    </citation>
    <scope>NUCLEOTIDE SEQUENCE</scope>
    <source>
        <strain evidence="2">237g6f4</strain>
        <tissue evidence="2">Blood</tissue>
    </source>
</reference>
<feature type="region of interest" description="Disordered" evidence="1">
    <location>
        <begin position="98"/>
        <end position="149"/>
    </location>
</feature>
<evidence type="ECO:0000256" key="1">
    <source>
        <dbReference type="SAM" id="MobiDB-lite"/>
    </source>
</evidence>
<feature type="compositionally biased region" description="Low complexity" evidence="1">
    <location>
        <begin position="57"/>
        <end position="73"/>
    </location>
</feature>
<proteinExistence type="predicted"/>
<organism evidence="2 3">
    <name type="scientific">Engystomops pustulosus</name>
    <name type="common">Tungara frog</name>
    <name type="synonym">Physalaemus pustulosus</name>
    <dbReference type="NCBI Taxonomy" id="76066"/>
    <lineage>
        <taxon>Eukaryota</taxon>
        <taxon>Metazoa</taxon>
        <taxon>Chordata</taxon>
        <taxon>Craniata</taxon>
        <taxon>Vertebrata</taxon>
        <taxon>Euteleostomi</taxon>
        <taxon>Amphibia</taxon>
        <taxon>Batrachia</taxon>
        <taxon>Anura</taxon>
        <taxon>Neobatrachia</taxon>
        <taxon>Hyloidea</taxon>
        <taxon>Leptodactylidae</taxon>
        <taxon>Leiuperinae</taxon>
        <taxon>Engystomops</taxon>
    </lineage>
</organism>
<feature type="region of interest" description="Disordered" evidence="1">
    <location>
        <begin position="15"/>
        <end position="39"/>
    </location>
</feature>
<name>A0AAV6YEX6_ENGPU</name>
<gene>
    <name evidence="2" type="ORF">GDO81_028202</name>
</gene>
<dbReference type="AlphaFoldDB" id="A0AAV6YEX6"/>
<dbReference type="Proteomes" id="UP000824782">
    <property type="component" value="Unassembled WGS sequence"/>
</dbReference>
<evidence type="ECO:0008006" key="4">
    <source>
        <dbReference type="Google" id="ProtNLM"/>
    </source>
</evidence>
<protein>
    <recommendedName>
        <fullName evidence="4">Prolactin receptor</fullName>
    </recommendedName>
</protein>